<evidence type="ECO:0000256" key="2">
    <source>
        <dbReference type="SAM" id="Phobius"/>
    </source>
</evidence>
<feature type="coiled-coil region" evidence="1">
    <location>
        <begin position="63"/>
        <end position="125"/>
    </location>
</feature>
<accession>A0A803MQG3</accession>
<keyword evidence="1" id="KW-0175">Coiled coil</keyword>
<reference evidence="3" key="1">
    <citation type="journal article" date="2017" name="Nature">
        <title>The genome of Chenopodium quinoa.</title>
        <authorList>
            <person name="Jarvis D.E."/>
            <person name="Ho Y.S."/>
            <person name="Lightfoot D.J."/>
            <person name="Schmoeckel S.M."/>
            <person name="Li B."/>
            <person name="Borm T.J.A."/>
            <person name="Ohyanagi H."/>
            <person name="Mineta K."/>
            <person name="Michell C.T."/>
            <person name="Saber N."/>
            <person name="Kharbatia N.M."/>
            <person name="Rupper R.R."/>
            <person name="Sharp A.R."/>
            <person name="Dally N."/>
            <person name="Boughton B.A."/>
            <person name="Woo Y.H."/>
            <person name="Gao G."/>
            <person name="Schijlen E.G.W.M."/>
            <person name="Guo X."/>
            <person name="Momin A.A."/>
            <person name="Negrao S."/>
            <person name="Al-Babili S."/>
            <person name="Gehring C."/>
            <person name="Roessner U."/>
            <person name="Jung C."/>
            <person name="Murphy K."/>
            <person name="Arold S.T."/>
            <person name="Gojobori T."/>
            <person name="van der Linden C.G."/>
            <person name="van Loo E.N."/>
            <person name="Jellen E.N."/>
            <person name="Maughan P.J."/>
            <person name="Tester M."/>
        </authorList>
    </citation>
    <scope>NUCLEOTIDE SEQUENCE [LARGE SCALE GENOMIC DNA]</scope>
    <source>
        <strain evidence="3">cv. PI 614886</strain>
    </source>
</reference>
<keyword evidence="2" id="KW-0812">Transmembrane</keyword>
<dbReference type="Gramene" id="AUR62033514-RA">
    <property type="protein sequence ID" value="AUR62033514-RA:cds"/>
    <property type="gene ID" value="AUR62033514"/>
</dbReference>
<sequence length="129" mass="15290">MGISRRPLLLGLAIVMGLGFLVYFRLWIIDYRISADDTELLRRQFDLAHREAVDESAEWRSRFDEEMERVAECMKELNELKESRSTIAKDMPSVDERVERLQKENTDLRERLVSLKQELETVKLKCRSQ</sequence>
<dbReference type="PANTHER" id="PTHR37215:SF1">
    <property type="entry name" value="ACYL-COA-BINDING DOMAIN PROTEIN"/>
    <property type="match status" value="1"/>
</dbReference>
<dbReference type="OMA" id="WARQSDD"/>
<evidence type="ECO:0000313" key="4">
    <source>
        <dbReference type="Proteomes" id="UP000596660"/>
    </source>
</evidence>
<organism evidence="3 4">
    <name type="scientific">Chenopodium quinoa</name>
    <name type="common">Quinoa</name>
    <dbReference type="NCBI Taxonomy" id="63459"/>
    <lineage>
        <taxon>Eukaryota</taxon>
        <taxon>Viridiplantae</taxon>
        <taxon>Streptophyta</taxon>
        <taxon>Embryophyta</taxon>
        <taxon>Tracheophyta</taxon>
        <taxon>Spermatophyta</taxon>
        <taxon>Magnoliopsida</taxon>
        <taxon>eudicotyledons</taxon>
        <taxon>Gunneridae</taxon>
        <taxon>Pentapetalae</taxon>
        <taxon>Caryophyllales</taxon>
        <taxon>Chenopodiaceae</taxon>
        <taxon>Chenopodioideae</taxon>
        <taxon>Atripliceae</taxon>
        <taxon>Chenopodium</taxon>
    </lineage>
</organism>
<dbReference type="EnsemblPlants" id="AUR62033514-RA">
    <property type="protein sequence ID" value="AUR62033514-RA:cds"/>
    <property type="gene ID" value="AUR62033514"/>
</dbReference>
<feature type="transmembrane region" description="Helical" evidence="2">
    <location>
        <begin position="7"/>
        <end position="28"/>
    </location>
</feature>
<keyword evidence="2" id="KW-1133">Transmembrane helix</keyword>
<name>A0A803MQG3_CHEQI</name>
<keyword evidence="4" id="KW-1185">Reference proteome</keyword>
<dbReference type="Proteomes" id="UP000596660">
    <property type="component" value="Unplaced"/>
</dbReference>
<proteinExistence type="predicted"/>
<dbReference type="PANTHER" id="PTHR37215">
    <property type="entry name" value="ACYL-COA-BINDING DOMAIN PROTEIN"/>
    <property type="match status" value="1"/>
</dbReference>
<dbReference type="AlphaFoldDB" id="A0A803MQG3"/>
<evidence type="ECO:0000313" key="3">
    <source>
        <dbReference type="EnsemblPlants" id="AUR62033514-RA:cds"/>
    </source>
</evidence>
<evidence type="ECO:0000256" key="1">
    <source>
        <dbReference type="SAM" id="Coils"/>
    </source>
</evidence>
<keyword evidence="2" id="KW-0472">Membrane</keyword>
<reference evidence="3" key="2">
    <citation type="submission" date="2021-03" db="UniProtKB">
        <authorList>
            <consortium name="EnsemblPlants"/>
        </authorList>
    </citation>
    <scope>IDENTIFICATION</scope>
</reference>
<protein>
    <submittedName>
        <fullName evidence="3">Uncharacterized protein</fullName>
    </submittedName>
</protein>